<protein>
    <submittedName>
        <fullName evidence="3">Uncharacterized protein</fullName>
    </submittedName>
</protein>
<dbReference type="AlphaFoldDB" id="A0A3M8VNF3"/>
<feature type="transmembrane region" description="Helical" evidence="2">
    <location>
        <begin position="50"/>
        <end position="71"/>
    </location>
</feature>
<feature type="transmembrane region" description="Helical" evidence="2">
    <location>
        <begin position="25"/>
        <end position="44"/>
    </location>
</feature>
<dbReference type="RefSeq" id="WP_123104288.1">
    <property type="nucleotide sequence ID" value="NZ_RIBZ01000322.1"/>
</dbReference>
<sequence>MTDPYRGFAGPETPRPEPAGDGTGFVRPVLWLLLVVFAVANMVTSSIGGLSVFVGIGCGVATLACAVALVVHHRRHGRRS</sequence>
<evidence type="ECO:0000256" key="2">
    <source>
        <dbReference type="SAM" id="Phobius"/>
    </source>
</evidence>
<name>A0A3M8VNF3_9ACTN</name>
<dbReference type="Proteomes" id="UP000275401">
    <property type="component" value="Unassembled WGS sequence"/>
</dbReference>
<keyword evidence="2" id="KW-0472">Membrane</keyword>
<evidence type="ECO:0000256" key="1">
    <source>
        <dbReference type="SAM" id="MobiDB-lite"/>
    </source>
</evidence>
<keyword evidence="2" id="KW-0812">Transmembrane</keyword>
<keyword evidence="4" id="KW-1185">Reference proteome</keyword>
<comment type="caution">
    <text evidence="3">The sequence shown here is derived from an EMBL/GenBank/DDBJ whole genome shotgun (WGS) entry which is preliminary data.</text>
</comment>
<evidence type="ECO:0000313" key="3">
    <source>
        <dbReference type="EMBL" id="RNG17975.1"/>
    </source>
</evidence>
<accession>A0A3M8VNF3</accession>
<organism evidence="3 4">
    <name type="scientific">Streptomyces botrytidirepellens</name>
    <dbReference type="NCBI Taxonomy" id="2486417"/>
    <lineage>
        <taxon>Bacteria</taxon>
        <taxon>Bacillati</taxon>
        <taxon>Actinomycetota</taxon>
        <taxon>Actinomycetes</taxon>
        <taxon>Kitasatosporales</taxon>
        <taxon>Streptomycetaceae</taxon>
        <taxon>Streptomyces</taxon>
    </lineage>
</organism>
<feature type="region of interest" description="Disordered" evidence="1">
    <location>
        <begin position="1"/>
        <end position="22"/>
    </location>
</feature>
<reference evidence="3 4" key="1">
    <citation type="submission" date="2018-11" db="EMBL/GenBank/DDBJ databases">
        <title>The Potential of Streptomyces as Biocontrol Agents against the Tomato grey mould, Botrytis cinerea (Gray mold) Frontiers in Microbiology.</title>
        <authorList>
            <person name="Li D."/>
        </authorList>
    </citation>
    <scope>NUCLEOTIDE SEQUENCE [LARGE SCALE GENOMIC DNA]</scope>
    <source>
        <strain evidence="3 4">NEAU-LD23</strain>
    </source>
</reference>
<proteinExistence type="predicted"/>
<gene>
    <name evidence="3" type="ORF">EEJ42_28295</name>
</gene>
<evidence type="ECO:0000313" key="4">
    <source>
        <dbReference type="Proteomes" id="UP000275401"/>
    </source>
</evidence>
<dbReference type="EMBL" id="RIBZ01000322">
    <property type="protein sequence ID" value="RNG17975.1"/>
    <property type="molecule type" value="Genomic_DNA"/>
</dbReference>
<keyword evidence="2" id="KW-1133">Transmembrane helix</keyword>